<dbReference type="EMBL" id="BGZK01000137">
    <property type="protein sequence ID" value="GBP22158.1"/>
    <property type="molecule type" value="Genomic_DNA"/>
</dbReference>
<proteinExistence type="predicted"/>
<evidence type="ECO:0000256" key="2">
    <source>
        <dbReference type="SAM" id="SignalP"/>
    </source>
</evidence>
<evidence type="ECO:0000313" key="3">
    <source>
        <dbReference type="EMBL" id="GBP22158.1"/>
    </source>
</evidence>
<comment type="caution">
    <text evidence="3">The sequence shown here is derived from an EMBL/GenBank/DDBJ whole genome shotgun (WGS) entry which is preliminary data.</text>
</comment>
<protein>
    <submittedName>
        <fullName evidence="3">Nucleic-acid-binding protein from transposon X-element</fullName>
    </submittedName>
</protein>
<dbReference type="AlphaFoldDB" id="A0A4C1U7A1"/>
<sequence>MKAPTILTILAWLLFVNYNCARATKRWPMVLFYAMLNVSTINSQVTHTANNQNSKLKRRHFIENLAMKLIEPGMRERQMQLNLPRSIRLRLTEILNIDECHRCQLYSHAATNCHAPPRCVKCLDPHWTKECTRTRVSEGKPACCNCGSDHTANYGGCPVAPKLKPKNSLNKNVTKVQQTPHPLNVSHFPALNNGNKQTARTTNTVPVKPTGSKNFYPPLLPALRLLNETVTYQPSPSGNRITRSQSTTGKKLNV</sequence>
<keyword evidence="4" id="KW-1185">Reference proteome</keyword>
<keyword evidence="2" id="KW-0732">Signal</keyword>
<gene>
    <name evidence="3" type="primary">ORF1</name>
    <name evidence="3" type="ORF">EVAR_10668_1</name>
</gene>
<dbReference type="Proteomes" id="UP000299102">
    <property type="component" value="Unassembled WGS sequence"/>
</dbReference>
<evidence type="ECO:0000313" key="4">
    <source>
        <dbReference type="Proteomes" id="UP000299102"/>
    </source>
</evidence>
<feature type="compositionally biased region" description="Polar residues" evidence="1">
    <location>
        <begin position="192"/>
        <end position="205"/>
    </location>
</feature>
<reference evidence="3 4" key="1">
    <citation type="journal article" date="2019" name="Commun. Biol.">
        <title>The bagworm genome reveals a unique fibroin gene that provides high tensile strength.</title>
        <authorList>
            <person name="Kono N."/>
            <person name="Nakamura H."/>
            <person name="Ohtoshi R."/>
            <person name="Tomita M."/>
            <person name="Numata K."/>
            <person name="Arakawa K."/>
        </authorList>
    </citation>
    <scope>NUCLEOTIDE SEQUENCE [LARGE SCALE GENOMIC DNA]</scope>
</reference>
<organism evidence="3 4">
    <name type="scientific">Eumeta variegata</name>
    <name type="common">Bagworm moth</name>
    <name type="synonym">Eumeta japonica</name>
    <dbReference type="NCBI Taxonomy" id="151549"/>
    <lineage>
        <taxon>Eukaryota</taxon>
        <taxon>Metazoa</taxon>
        <taxon>Ecdysozoa</taxon>
        <taxon>Arthropoda</taxon>
        <taxon>Hexapoda</taxon>
        <taxon>Insecta</taxon>
        <taxon>Pterygota</taxon>
        <taxon>Neoptera</taxon>
        <taxon>Endopterygota</taxon>
        <taxon>Lepidoptera</taxon>
        <taxon>Glossata</taxon>
        <taxon>Ditrysia</taxon>
        <taxon>Tineoidea</taxon>
        <taxon>Psychidae</taxon>
        <taxon>Oiketicinae</taxon>
        <taxon>Eumeta</taxon>
    </lineage>
</organism>
<name>A0A4C1U7A1_EUMVA</name>
<feature type="signal peptide" evidence="2">
    <location>
        <begin position="1"/>
        <end position="23"/>
    </location>
</feature>
<accession>A0A4C1U7A1</accession>
<dbReference type="OrthoDB" id="6770266at2759"/>
<evidence type="ECO:0000256" key="1">
    <source>
        <dbReference type="SAM" id="MobiDB-lite"/>
    </source>
</evidence>
<feature type="chain" id="PRO_5020034888" evidence="2">
    <location>
        <begin position="24"/>
        <end position="254"/>
    </location>
</feature>
<feature type="region of interest" description="Disordered" evidence="1">
    <location>
        <begin position="191"/>
        <end position="213"/>
    </location>
</feature>
<feature type="region of interest" description="Disordered" evidence="1">
    <location>
        <begin position="232"/>
        <end position="254"/>
    </location>
</feature>
<dbReference type="STRING" id="151549.A0A4C1U7A1"/>